<dbReference type="InterPro" id="IPR051678">
    <property type="entry name" value="AGP_Transferase"/>
</dbReference>
<evidence type="ECO:0000313" key="2">
    <source>
        <dbReference type="EMBL" id="GAA2060726.1"/>
    </source>
</evidence>
<dbReference type="CDD" id="cd05155">
    <property type="entry name" value="APH_ChoK_like_1"/>
    <property type="match status" value="1"/>
</dbReference>
<dbReference type="Gene3D" id="3.90.1200.10">
    <property type="match status" value="1"/>
</dbReference>
<dbReference type="InterPro" id="IPR002575">
    <property type="entry name" value="Aminoglycoside_PTrfase"/>
</dbReference>
<name>A0ABP5H3V6_9ACTN</name>
<dbReference type="PANTHER" id="PTHR21310">
    <property type="entry name" value="AMINOGLYCOSIDE PHOSPHOTRANSFERASE-RELATED-RELATED"/>
    <property type="match status" value="1"/>
</dbReference>
<dbReference type="Pfam" id="PF01636">
    <property type="entry name" value="APH"/>
    <property type="match status" value="1"/>
</dbReference>
<dbReference type="SUPFAM" id="SSF56112">
    <property type="entry name" value="Protein kinase-like (PK-like)"/>
    <property type="match status" value="1"/>
</dbReference>
<evidence type="ECO:0000259" key="1">
    <source>
        <dbReference type="Pfam" id="PF01636"/>
    </source>
</evidence>
<keyword evidence="3" id="KW-1185">Reference proteome</keyword>
<dbReference type="InterPro" id="IPR011009">
    <property type="entry name" value="Kinase-like_dom_sf"/>
</dbReference>
<gene>
    <name evidence="2" type="ORF">GCM10009839_84420</name>
</gene>
<dbReference type="EMBL" id="BAAAQN010000080">
    <property type="protein sequence ID" value="GAA2060726.1"/>
    <property type="molecule type" value="Genomic_DNA"/>
</dbReference>
<dbReference type="PANTHER" id="PTHR21310:SF42">
    <property type="entry name" value="BIFUNCTIONAL AAC_APH"/>
    <property type="match status" value="1"/>
</dbReference>
<reference evidence="3" key="1">
    <citation type="journal article" date="2019" name="Int. J. Syst. Evol. Microbiol.">
        <title>The Global Catalogue of Microorganisms (GCM) 10K type strain sequencing project: providing services to taxonomists for standard genome sequencing and annotation.</title>
        <authorList>
            <consortium name="The Broad Institute Genomics Platform"/>
            <consortium name="The Broad Institute Genome Sequencing Center for Infectious Disease"/>
            <person name="Wu L."/>
            <person name="Ma J."/>
        </authorList>
    </citation>
    <scope>NUCLEOTIDE SEQUENCE [LARGE SCALE GENOMIC DNA]</scope>
    <source>
        <strain evidence="3">JCM 16014</strain>
    </source>
</reference>
<dbReference type="Proteomes" id="UP001500751">
    <property type="component" value="Unassembled WGS sequence"/>
</dbReference>
<dbReference type="RefSeq" id="WP_344671374.1">
    <property type="nucleotide sequence ID" value="NZ_BAAAQN010000080.1"/>
</dbReference>
<protein>
    <recommendedName>
        <fullName evidence="1">Aminoglycoside phosphotransferase domain-containing protein</fullName>
    </recommendedName>
</protein>
<accession>A0ABP5H3V6</accession>
<evidence type="ECO:0000313" key="3">
    <source>
        <dbReference type="Proteomes" id="UP001500751"/>
    </source>
</evidence>
<sequence>MADPKMHPDEVDTDAGLVARMLAAQFPQWAHLPIRRVASTGTDNAMFRVGTRLCARLPRIEWAVGSLRREQRWLPVLGPLLPLEVPVPAGVGAPIEEYPYPWSVLPWIEGEPAVRTDHSIDRVTCAVDLAHFLKALQAIDTTGAPAPTESGRGRAITDRDQEVREAVAALGSEIDADAVLAVWKQTMDAPAWPGKPVWIHSDLQGGNLLVREGRLRAVIDFAPATGDPAVDLLPAWNLFHGEARDAFRSALGVDDATWERGRGWALSVALVALPYYLGLGTNPRIVADSRHDIQAILDAQ</sequence>
<proteinExistence type="predicted"/>
<feature type="domain" description="Aminoglycoside phosphotransferase" evidence="1">
    <location>
        <begin position="38"/>
        <end position="264"/>
    </location>
</feature>
<dbReference type="Gene3D" id="3.30.200.20">
    <property type="entry name" value="Phosphorylase Kinase, domain 1"/>
    <property type="match status" value="1"/>
</dbReference>
<comment type="caution">
    <text evidence="2">The sequence shown here is derived from an EMBL/GenBank/DDBJ whole genome shotgun (WGS) entry which is preliminary data.</text>
</comment>
<organism evidence="2 3">
    <name type="scientific">Catenulispora yoronensis</name>
    <dbReference type="NCBI Taxonomy" id="450799"/>
    <lineage>
        <taxon>Bacteria</taxon>
        <taxon>Bacillati</taxon>
        <taxon>Actinomycetota</taxon>
        <taxon>Actinomycetes</taxon>
        <taxon>Catenulisporales</taxon>
        <taxon>Catenulisporaceae</taxon>
        <taxon>Catenulispora</taxon>
    </lineage>
</organism>